<dbReference type="Pfam" id="PF22124">
    <property type="entry name" value="Glyco_hydro_95_cat"/>
    <property type="match status" value="1"/>
</dbReference>
<dbReference type="Gene3D" id="2.70.98.50">
    <property type="entry name" value="putative glycoside hydrolase family protein from bacillus halodurans"/>
    <property type="match status" value="1"/>
</dbReference>
<dbReference type="RefSeq" id="WP_112786155.1">
    <property type="nucleotide sequence ID" value="NZ_CP030041.1"/>
</dbReference>
<reference evidence="4 5" key="1">
    <citation type="submission" date="2018-06" db="EMBL/GenBank/DDBJ databases">
        <title>Echinicola strongylocentroti sp. nov., isolated from a sea urchin Strongylocentrotus intermedius.</title>
        <authorList>
            <person name="Bae S.S."/>
        </authorList>
    </citation>
    <scope>NUCLEOTIDE SEQUENCE [LARGE SCALE GENOMIC DNA]</scope>
    <source>
        <strain evidence="4 5">MEBiC08714</strain>
    </source>
</reference>
<dbReference type="OrthoDB" id="9802600at2"/>
<dbReference type="InterPro" id="IPR054363">
    <property type="entry name" value="GH95_cat"/>
</dbReference>
<keyword evidence="4" id="KW-0378">Hydrolase</keyword>
<dbReference type="InterPro" id="IPR008928">
    <property type="entry name" value="6-hairpin_glycosidase_sf"/>
</dbReference>
<evidence type="ECO:0000259" key="2">
    <source>
        <dbReference type="Pfam" id="PF21307"/>
    </source>
</evidence>
<dbReference type="InterPro" id="IPR012341">
    <property type="entry name" value="6hp_glycosidase-like_sf"/>
</dbReference>
<dbReference type="Gene3D" id="1.50.10.10">
    <property type="match status" value="1"/>
</dbReference>
<dbReference type="KEGG" id="est:DN752_23020"/>
<dbReference type="Pfam" id="PF14498">
    <property type="entry name" value="Glyco_hyd_65N_2"/>
    <property type="match status" value="1"/>
</dbReference>
<dbReference type="Gene3D" id="2.60.40.1180">
    <property type="entry name" value="Golgi alpha-mannosidase II"/>
    <property type="match status" value="1"/>
</dbReference>
<feature type="domain" description="Glycosyl hydrolase family 95 N-terminal" evidence="1">
    <location>
        <begin position="45"/>
        <end position="287"/>
    </location>
</feature>
<keyword evidence="5" id="KW-1185">Reference proteome</keyword>
<dbReference type="InterPro" id="IPR049053">
    <property type="entry name" value="AFCA-like_C"/>
</dbReference>
<dbReference type="AlphaFoldDB" id="A0A2Z4IR59"/>
<dbReference type="EMBL" id="CP030041">
    <property type="protein sequence ID" value="AWW32783.1"/>
    <property type="molecule type" value="Genomic_DNA"/>
</dbReference>
<gene>
    <name evidence="4" type="ORF">DN752_23020</name>
</gene>
<evidence type="ECO:0000313" key="4">
    <source>
        <dbReference type="EMBL" id="AWW32783.1"/>
    </source>
</evidence>
<dbReference type="Pfam" id="PF21307">
    <property type="entry name" value="Glyco_hydro_95_C"/>
    <property type="match status" value="1"/>
</dbReference>
<dbReference type="Proteomes" id="UP000248688">
    <property type="component" value="Chromosome"/>
</dbReference>
<dbReference type="InterPro" id="IPR027414">
    <property type="entry name" value="GH95_N_dom"/>
</dbReference>
<dbReference type="PANTHER" id="PTHR31084">
    <property type="entry name" value="ALPHA-L-FUCOSIDASE 2"/>
    <property type="match status" value="1"/>
</dbReference>
<dbReference type="PANTHER" id="PTHR31084:SF0">
    <property type="entry name" value="ALPHA-L-FUCOSIDASE 2"/>
    <property type="match status" value="1"/>
</dbReference>
<organism evidence="4 5">
    <name type="scientific">Echinicola strongylocentroti</name>
    <dbReference type="NCBI Taxonomy" id="1795355"/>
    <lineage>
        <taxon>Bacteria</taxon>
        <taxon>Pseudomonadati</taxon>
        <taxon>Bacteroidota</taxon>
        <taxon>Cytophagia</taxon>
        <taxon>Cytophagales</taxon>
        <taxon>Cyclobacteriaceae</taxon>
        <taxon>Echinicola</taxon>
    </lineage>
</organism>
<feature type="domain" description="Glycosyl hydrolase family 95 catalytic" evidence="3">
    <location>
        <begin position="310"/>
        <end position="716"/>
    </location>
</feature>
<proteinExistence type="predicted"/>
<protein>
    <submittedName>
        <fullName evidence="4">Glycoside hydrolase family 95 protein</fullName>
    </submittedName>
</protein>
<evidence type="ECO:0000259" key="3">
    <source>
        <dbReference type="Pfam" id="PF22124"/>
    </source>
</evidence>
<dbReference type="GO" id="GO:0004560">
    <property type="term" value="F:alpha-L-fucosidase activity"/>
    <property type="evidence" value="ECO:0007669"/>
    <property type="project" value="InterPro"/>
</dbReference>
<dbReference type="GO" id="GO:0005975">
    <property type="term" value="P:carbohydrate metabolic process"/>
    <property type="evidence" value="ECO:0007669"/>
    <property type="project" value="InterPro"/>
</dbReference>
<accession>A0A2Z4IR59</accession>
<feature type="domain" description="Alpha fucosidase A-like C-terminal" evidence="2">
    <location>
        <begin position="718"/>
        <end position="790"/>
    </location>
</feature>
<dbReference type="SUPFAM" id="SSF48208">
    <property type="entry name" value="Six-hairpin glycosidases"/>
    <property type="match status" value="1"/>
</dbReference>
<name>A0A2Z4IR59_9BACT</name>
<dbReference type="InterPro" id="IPR013780">
    <property type="entry name" value="Glyco_hydro_b"/>
</dbReference>
<evidence type="ECO:0000313" key="5">
    <source>
        <dbReference type="Proteomes" id="UP000248688"/>
    </source>
</evidence>
<dbReference type="InterPro" id="IPR016518">
    <property type="entry name" value="Alpha-L-fucosidase"/>
</dbReference>
<dbReference type="PIRSF" id="PIRSF007663">
    <property type="entry name" value="UCP007663"/>
    <property type="match status" value="1"/>
</dbReference>
<sequence>MKNQWITNFKHCFPIIIALIGLQNVCFGQGNQEGENVKSDRRLSLWYEQPATEWTKALPIGNGRLGAMVYGGIQMEHLQLNEETLWNGGPHSYDNPEAYQYLKEVRGLLEQGEYIQAEDTAQKMLGSPSKQMAYQPFGDLFLMFPQGEKAKNYRHELDLASAVSTVSYDIGPTHYTRKVFASHPDESIVMRVEGEGEGQVTFDLLLTSPHPSSTSVDEHGLLVMKGQLGPREERGLIGPWEGEGIEFAAKVKVLAEGGEVVSQGEKISVRDADAVTLVYVAATSFESYDDVSGDPVQKVNDDLSAVDGKSYDDLYQRHIKEYSEVFNRVSIDLGGPEEGDDVPTDQRLHKVIDGGTDPLLAEKIFQYGRYLMIAGSRPGSQPLNLQGIWNGTINPPWASKYTININIQMNYWVAEVCNLSEFHEPLLNMVDELQGPGSTTAEVHYRANGWVTHHNTDLWRGTAPVDGAQWGMWPMGGAWLCQHLWEHYLYTGDREFLKKAYPIMKGAATFFFDALVENEEGYLITSPSISPEHSHGGTTADGLSVGRDGTSLCAGPTMDTQILNDLFANCVRASEILGEDKKFRHQVERTRARLAPMKVGRYGQLQEWQSDWDNPDDPHSHVSHLYGLYPSSQINPSKTPVLFDAARTSLIQRGFNDGWPGAWRISLWARVGDGNNAHKSLNDYVIPGLSESLLNNGRVFQIDANFGATAGIAEMLLQSHDGAVNLLPALPDVWDKGKVEGLQARGGFVIESMTWKDGQLEEAVIKSTLGGNCRVKASNELVLASGQSLKLAKGNNKNEFYQIPAIKEPVIADRSALQGYSVPETTAYDIPTEKGEIIRLERK</sequence>
<evidence type="ECO:0000259" key="1">
    <source>
        <dbReference type="Pfam" id="PF14498"/>
    </source>
</evidence>